<dbReference type="Proteomes" id="UP000830671">
    <property type="component" value="Chromosome 9"/>
</dbReference>
<feature type="transmembrane region" description="Helical" evidence="8">
    <location>
        <begin position="627"/>
        <end position="647"/>
    </location>
</feature>
<dbReference type="AlphaFoldDB" id="A0A9Q8WPX1"/>
<dbReference type="CDD" id="cd17356">
    <property type="entry name" value="MFS_HXT"/>
    <property type="match status" value="1"/>
</dbReference>
<dbReference type="EMBL" id="CP019481">
    <property type="protein sequence ID" value="UQC91161.1"/>
    <property type="molecule type" value="Genomic_DNA"/>
</dbReference>
<keyword evidence="6 8" id="KW-0472">Membrane</keyword>
<evidence type="ECO:0000256" key="5">
    <source>
        <dbReference type="ARBA" id="ARBA00022989"/>
    </source>
</evidence>
<evidence type="ECO:0000256" key="7">
    <source>
        <dbReference type="ARBA" id="ARBA00023180"/>
    </source>
</evidence>
<feature type="transmembrane region" description="Helical" evidence="8">
    <location>
        <begin position="232"/>
        <end position="251"/>
    </location>
</feature>
<dbReference type="InterPro" id="IPR050360">
    <property type="entry name" value="MFS_Sugar_Transporters"/>
</dbReference>
<feature type="domain" description="Major facilitator superfamily (MFS) profile" evidence="9">
    <location>
        <begin position="190"/>
        <end position="650"/>
    </location>
</feature>
<keyword evidence="11" id="KW-1185">Reference proteome</keyword>
<feature type="transmembrane region" description="Helical" evidence="8">
    <location>
        <begin position="359"/>
        <end position="380"/>
    </location>
</feature>
<proteinExistence type="inferred from homology"/>
<keyword evidence="3" id="KW-0813">Transport</keyword>
<evidence type="ECO:0000256" key="1">
    <source>
        <dbReference type="ARBA" id="ARBA00004141"/>
    </source>
</evidence>
<feature type="transmembrane region" description="Helical" evidence="8">
    <location>
        <begin position="187"/>
        <end position="212"/>
    </location>
</feature>
<dbReference type="GO" id="GO:0016020">
    <property type="term" value="C:membrane"/>
    <property type="evidence" value="ECO:0007669"/>
    <property type="project" value="UniProtKB-SubCell"/>
</dbReference>
<evidence type="ECO:0000313" key="11">
    <source>
        <dbReference type="Proteomes" id="UP000830671"/>
    </source>
</evidence>
<dbReference type="Gene3D" id="1.20.1250.20">
    <property type="entry name" value="MFS general substrate transporter like domains"/>
    <property type="match status" value="1"/>
</dbReference>
<feature type="transmembrane region" description="Helical" evidence="8">
    <location>
        <begin position="258"/>
        <end position="282"/>
    </location>
</feature>
<dbReference type="GeneID" id="73350623"/>
<dbReference type="KEGG" id="clup:CLUP02_16695"/>
<dbReference type="RefSeq" id="XP_049152760.1">
    <property type="nucleotide sequence ID" value="XM_049295613.1"/>
</dbReference>
<dbReference type="PANTHER" id="PTHR48022:SF35">
    <property type="entry name" value="MAJOR FACILITATOR SUPERFAMILY (MFS) PROFILE DOMAIN-CONTAINING PROTEIN"/>
    <property type="match status" value="1"/>
</dbReference>
<evidence type="ECO:0000256" key="6">
    <source>
        <dbReference type="ARBA" id="ARBA00023136"/>
    </source>
</evidence>
<dbReference type="PRINTS" id="PR00171">
    <property type="entry name" value="SUGRTRNSPORT"/>
</dbReference>
<dbReference type="PROSITE" id="PS00217">
    <property type="entry name" value="SUGAR_TRANSPORT_2"/>
    <property type="match status" value="1"/>
</dbReference>
<protein>
    <submittedName>
        <fullName evidence="10">High-affinity glucose transporter</fullName>
    </submittedName>
</protein>
<evidence type="ECO:0000256" key="3">
    <source>
        <dbReference type="ARBA" id="ARBA00022448"/>
    </source>
</evidence>
<feature type="transmembrane region" description="Helical" evidence="8">
    <location>
        <begin position="317"/>
        <end position="339"/>
    </location>
</feature>
<evidence type="ECO:0000256" key="4">
    <source>
        <dbReference type="ARBA" id="ARBA00022692"/>
    </source>
</evidence>
<keyword evidence="7" id="KW-0325">Glycoprotein</keyword>
<feature type="transmembrane region" description="Helical" evidence="8">
    <location>
        <begin position="605"/>
        <end position="621"/>
    </location>
</feature>
<keyword evidence="4 8" id="KW-0812">Transmembrane</keyword>
<feature type="transmembrane region" description="Helical" evidence="8">
    <location>
        <begin position="288"/>
        <end position="305"/>
    </location>
</feature>
<accession>A0A9Q8WPX1</accession>
<feature type="transmembrane region" description="Helical" evidence="8">
    <location>
        <begin position="446"/>
        <end position="469"/>
    </location>
</feature>
<evidence type="ECO:0000313" key="10">
    <source>
        <dbReference type="EMBL" id="UQC91161.1"/>
    </source>
</evidence>
<organism evidence="10 11">
    <name type="scientific">Colletotrichum lupini</name>
    <dbReference type="NCBI Taxonomy" id="145971"/>
    <lineage>
        <taxon>Eukaryota</taxon>
        <taxon>Fungi</taxon>
        <taxon>Dikarya</taxon>
        <taxon>Ascomycota</taxon>
        <taxon>Pezizomycotina</taxon>
        <taxon>Sordariomycetes</taxon>
        <taxon>Hypocreomycetidae</taxon>
        <taxon>Glomerellales</taxon>
        <taxon>Glomerellaceae</taxon>
        <taxon>Colletotrichum</taxon>
        <taxon>Colletotrichum acutatum species complex</taxon>
    </lineage>
</organism>
<dbReference type="Pfam" id="PF00083">
    <property type="entry name" value="Sugar_tr"/>
    <property type="match status" value="1"/>
</dbReference>
<dbReference type="GO" id="GO:0005351">
    <property type="term" value="F:carbohydrate:proton symporter activity"/>
    <property type="evidence" value="ECO:0007669"/>
    <property type="project" value="TreeGrafter"/>
</dbReference>
<comment type="similarity">
    <text evidence="2">Belongs to the major facilitator superfamily. Sugar transporter (TC 2.A.1.1) family.</text>
</comment>
<sequence>MISGTLGAPDFPYSNVPHLSLLGLTISTDDLATAQTSVPSPCSPTRPTCHTMALSLFEELIVCSLHYSSAPASTHDPIVYHGIGSPPHQPCQPHVPTFAFGPSCLPRQGPPMINSTGSPMSFDTATRYDGDPCRYPSYDSDTIHTRQPRPPPNRVQIRTTHLIVTEHNYRNSRLRANTAIMYQAQNIYFICGFAAIGGGLFGFDISSMSGVLGTGAYKRYFGNPTSYRQGGITASMPAGSLVGSLVSSFIADKYSRKVALQFSCILWTIGAILQCASVNVGMLCVGRVIAGMCVGIASSIVPVYQSEIAPKEIRGRVVSLQQWAITWGILIQYFIQYGAAEGIGKGSTDPDQPTAAFRIPWGVQIVPAAVLFVGLFFFPYSPRWLASKDRWDEAIKVLAHLHGSGDVNHPKVLAQYQEIEEALRFEREENVSSFKGLVAPRMYKRVLLGMSIQMWSQLCGMNIMMYYIVYIMQGAGIGNPLLTASIQYIINVVMTLPAIVFIDKLGRRPLLVGGSFMMMTWLFISGALQQYYGQPNTDETRNPDNESVTWLVLNQRPVSSAIVSCSYLFVATFATTWGPVSWTYPAEIFPSKIRAKAVSLSTSTNWFWNMILAFAVPPLLWNINYKMYYIFATFNALAFLHTAFFAPETKGFTLEEMDDVFNSGLPAWKTHQKKSRLDDIEREIAAGNLKVSRHGAVADEDNHEVVAETEKKGTANELFRCSIHNYVPRS</sequence>
<dbReference type="NCBIfam" id="TIGR00879">
    <property type="entry name" value="SP"/>
    <property type="match status" value="1"/>
</dbReference>
<keyword evidence="10" id="KW-0762">Sugar transport</keyword>
<reference evidence="10" key="1">
    <citation type="journal article" date="2021" name="Mol. Plant Microbe Interact.">
        <title>Complete Genome Sequence of the Plant-Pathogenic Fungus Colletotrichum lupini.</title>
        <authorList>
            <person name="Baroncelli R."/>
            <person name="Pensec F."/>
            <person name="Da Lio D."/>
            <person name="Boufleur T."/>
            <person name="Vicente I."/>
            <person name="Sarrocco S."/>
            <person name="Picot A."/>
            <person name="Baraldi E."/>
            <person name="Sukno S."/>
            <person name="Thon M."/>
            <person name="Le Floch G."/>
        </authorList>
    </citation>
    <scope>NUCLEOTIDE SEQUENCE</scope>
    <source>
        <strain evidence="10">IMI 504893</strain>
    </source>
</reference>
<comment type="subcellular location">
    <subcellularLocation>
        <location evidence="1">Membrane</location>
        <topology evidence="1">Multi-pass membrane protein</topology>
    </subcellularLocation>
</comment>
<dbReference type="InterPro" id="IPR036259">
    <property type="entry name" value="MFS_trans_sf"/>
</dbReference>
<dbReference type="InterPro" id="IPR005828">
    <property type="entry name" value="MFS_sugar_transport-like"/>
</dbReference>
<dbReference type="PANTHER" id="PTHR48022">
    <property type="entry name" value="PLASTIDIC GLUCOSE TRANSPORTER 4"/>
    <property type="match status" value="1"/>
</dbReference>
<dbReference type="SUPFAM" id="SSF103473">
    <property type="entry name" value="MFS general substrate transporter"/>
    <property type="match status" value="1"/>
</dbReference>
<dbReference type="InterPro" id="IPR020846">
    <property type="entry name" value="MFS_dom"/>
</dbReference>
<keyword evidence="5 8" id="KW-1133">Transmembrane helix</keyword>
<dbReference type="InterPro" id="IPR003663">
    <property type="entry name" value="Sugar/inositol_transpt"/>
</dbReference>
<name>A0A9Q8WPX1_9PEZI</name>
<dbReference type="InterPro" id="IPR005829">
    <property type="entry name" value="Sugar_transporter_CS"/>
</dbReference>
<dbReference type="PROSITE" id="PS50850">
    <property type="entry name" value="MFS"/>
    <property type="match status" value="1"/>
</dbReference>
<evidence type="ECO:0000256" key="2">
    <source>
        <dbReference type="ARBA" id="ARBA00010992"/>
    </source>
</evidence>
<evidence type="ECO:0000259" key="9">
    <source>
        <dbReference type="PROSITE" id="PS50850"/>
    </source>
</evidence>
<dbReference type="FunFam" id="1.20.1250.20:FF:000026">
    <property type="entry name" value="MFS quinate transporter QutD"/>
    <property type="match status" value="1"/>
</dbReference>
<gene>
    <name evidence="10" type="ORF">CLUP02_16695</name>
</gene>
<feature type="transmembrane region" description="Helical" evidence="8">
    <location>
        <begin position="509"/>
        <end position="532"/>
    </location>
</feature>
<dbReference type="PROSITE" id="PS00216">
    <property type="entry name" value="SUGAR_TRANSPORT_1"/>
    <property type="match status" value="1"/>
</dbReference>
<evidence type="ECO:0000256" key="8">
    <source>
        <dbReference type="SAM" id="Phobius"/>
    </source>
</evidence>
<feature type="transmembrane region" description="Helical" evidence="8">
    <location>
        <begin position="481"/>
        <end position="502"/>
    </location>
</feature>